<keyword evidence="3" id="KW-1185">Reference proteome</keyword>
<dbReference type="EMBL" id="GG662272">
    <property type="protein sequence ID" value="EWS71244.1"/>
    <property type="molecule type" value="Genomic_DNA"/>
</dbReference>
<evidence type="ECO:0000256" key="1">
    <source>
        <dbReference type="SAM" id="SignalP"/>
    </source>
</evidence>
<gene>
    <name evidence="2" type="ORF">TTHERM_001107244</name>
</gene>
<name>W7XED3_TETTS</name>
<dbReference type="GeneID" id="24441716"/>
<feature type="chain" id="PRO_5004903677" evidence="1">
    <location>
        <begin position="20"/>
        <end position="66"/>
    </location>
</feature>
<dbReference type="Proteomes" id="UP000009168">
    <property type="component" value="Unassembled WGS sequence"/>
</dbReference>
<dbReference type="RefSeq" id="XP_012656217.1">
    <property type="nucleotide sequence ID" value="XM_012800763.1"/>
</dbReference>
<dbReference type="InParanoid" id="W7XED3"/>
<dbReference type="AlphaFoldDB" id="W7XED3"/>
<keyword evidence="2" id="KW-0812">Transmembrane</keyword>
<evidence type="ECO:0000313" key="3">
    <source>
        <dbReference type="Proteomes" id="UP000009168"/>
    </source>
</evidence>
<keyword evidence="1" id="KW-0732">Signal</keyword>
<dbReference type="KEGG" id="tet:TTHERM_001107244"/>
<keyword evidence="2" id="KW-0472">Membrane</keyword>
<sequence>MNKQFTFILLLAIICIAVASPAVRVLQSGYNCDPNVETCPCDPTTQDCSCWNCILVDNDLKCFYIC</sequence>
<evidence type="ECO:0000313" key="2">
    <source>
        <dbReference type="EMBL" id="EWS71244.1"/>
    </source>
</evidence>
<proteinExistence type="predicted"/>
<protein>
    <submittedName>
        <fullName evidence="2">Transmembrane protein, putative</fullName>
    </submittedName>
</protein>
<reference evidence="3" key="1">
    <citation type="journal article" date="2006" name="PLoS Biol.">
        <title>Macronuclear genome sequence of the ciliate Tetrahymena thermophila, a model eukaryote.</title>
        <authorList>
            <person name="Eisen J.A."/>
            <person name="Coyne R.S."/>
            <person name="Wu M."/>
            <person name="Wu D."/>
            <person name="Thiagarajan M."/>
            <person name="Wortman J.R."/>
            <person name="Badger J.H."/>
            <person name="Ren Q."/>
            <person name="Amedeo P."/>
            <person name="Jones K.M."/>
            <person name="Tallon L.J."/>
            <person name="Delcher A.L."/>
            <person name="Salzberg S.L."/>
            <person name="Silva J.C."/>
            <person name="Haas B.J."/>
            <person name="Majoros W.H."/>
            <person name="Farzad M."/>
            <person name="Carlton J.M."/>
            <person name="Smith R.K. Jr."/>
            <person name="Garg J."/>
            <person name="Pearlman R.E."/>
            <person name="Karrer K.M."/>
            <person name="Sun L."/>
            <person name="Manning G."/>
            <person name="Elde N.C."/>
            <person name="Turkewitz A.P."/>
            <person name="Asai D.J."/>
            <person name="Wilkes D.E."/>
            <person name="Wang Y."/>
            <person name="Cai H."/>
            <person name="Collins K."/>
            <person name="Stewart B.A."/>
            <person name="Lee S.R."/>
            <person name="Wilamowska K."/>
            <person name="Weinberg Z."/>
            <person name="Ruzzo W.L."/>
            <person name="Wloga D."/>
            <person name="Gaertig J."/>
            <person name="Frankel J."/>
            <person name="Tsao C.-C."/>
            <person name="Gorovsky M.A."/>
            <person name="Keeling P.J."/>
            <person name="Waller R.F."/>
            <person name="Patron N.J."/>
            <person name="Cherry J.M."/>
            <person name="Stover N.A."/>
            <person name="Krieger C.J."/>
            <person name="del Toro C."/>
            <person name="Ryder H.F."/>
            <person name="Williamson S.C."/>
            <person name="Barbeau R.A."/>
            <person name="Hamilton E.P."/>
            <person name="Orias E."/>
        </authorList>
    </citation>
    <scope>NUCLEOTIDE SEQUENCE [LARGE SCALE GENOMIC DNA]</scope>
    <source>
        <strain evidence="3">SB210</strain>
    </source>
</reference>
<feature type="signal peptide" evidence="1">
    <location>
        <begin position="1"/>
        <end position="19"/>
    </location>
</feature>
<accession>W7XED3</accession>
<organism evidence="2 3">
    <name type="scientific">Tetrahymena thermophila (strain SB210)</name>
    <dbReference type="NCBI Taxonomy" id="312017"/>
    <lineage>
        <taxon>Eukaryota</taxon>
        <taxon>Sar</taxon>
        <taxon>Alveolata</taxon>
        <taxon>Ciliophora</taxon>
        <taxon>Intramacronucleata</taxon>
        <taxon>Oligohymenophorea</taxon>
        <taxon>Hymenostomatida</taxon>
        <taxon>Tetrahymenina</taxon>
        <taxon>Tetrahymenidae</taxon>
        <taxon>Tetrahymena</taxon>
    </lineage>
</organism>